<dbReference type="Proteomes" id="UP000616151">
    <property type="component" value="Unassembled WGS sequence"/>
</dbReference>
<protein>
    <submittedName>
        <fullName evidence="1">NADP-dependent oxidoreductase</fullName>
    </submittedName>
</protein>
<reference evidence="1" key="1">
    <citation type="submission" date="2021-01" db="EMBL/GenBank/DDBJ databases">
        <authorList>
            <person name="Sun Q."/>
        </authorList>
    </citation>
    <scope>NUCLEOTIDE SEQUENCE</scope>
    <source>
        <strain evidence="1">YIM B02566</strain>
    </source>
</reference>
<gene>
    <name evidence="1" type="ORF">JHL16_32435</name>
</gene>
<name>A0ACC5REQ7_9HYPH</name>
<keyword evidence="2" id="KW-1185">Reference proteome</keyword>
<evidence type="ECO:0000313" key="2">
    <source>
        <dbReference type="Proteomes" id="UP000616151"/>
    </source>
</evidence>
<proteinExistence type="predicted"/>
<accession>A0ACC5REQ7</accession>
<comment type="caution">
    <text evidence="1">The sequence shown here is derived from an EMBL/GenBank/DDBJ whole genome shotgun (WGS) entry which is preliminary data.</text>
</comment>
<evidence type="ECO:0000313" key="1">
    <source>
        <dbReference type="EMBL" id="MBK1871119.1"/>
    </source>
</evidence>
<sequence>MPKIAREIHLVKRPTGLPGPDSFRLAERQLAEPVSGQLLVRNQWISVDPYMRGRMTEKKSFIPPFALNEVMEGAAVGIVEESRDPAFKPGDTVSHFAGWRDLALIDAAGAAVVDPAFPLQAYLGPLGFPGLAAYAGFLRLGEPRPGETVFVSAAAGAVGSLVAQIARIKGNHVIASAGSPDKIDWLLKEAGVDQVINYKTEKDITAALAKAAPRGIDIYFDNVGGDHLEAAIANANDFARFTLCGMIAQYNGEPIGPRNIYAVIEKSLKLQGFIASNHLDLWPDFQRDMKQWITDGRIKWKETVVEGLENSPQAFLDIFAGANAGKMLVKLG</sequence>
<dbReference type="EMBL" id="JAENHL010000008">
    <property type="protein sequence ID" value="MBK1871119.1"/>
    <property type="molecule type" value="Genomic_DNA"/>
</dbReference>
<organism evidence="1 2">
    <name type="scientific">Taklimakanibacter albus</name>
    <dbReference type="NCBI Taxonomy" id="2800327"/>
    <lineage>
        <taxon>Bacteria</taxon>
        <taxon>Pseudomonadati</taxon>
        <taxon>Pseudomonadota</taxon>
        <taxon>Alphaproteobacteria</taxon>
        <taxon>Hyphomicrobiales</taxon>
        <taxon>Aestuariivirgaceae</taxon>
        <taxon>Taklimakanibacter</taxon>
    </lineage>
</organism>